<dbReference type="AlphaFoldDB" id="A0A383DSN5"/>
<name>A0A383DSN5_9ZZZZ</name>
<accession>A0A383DSN5</accession>
<reference evidence="1" key="1">
    <citation type="submission" date="2018-05" db="EMBL/GenBank/DDBJ databases">
        <authorList>
            <person name="Lanie J.A."/>
            <person name="Ng W.-L."/>
            <person name="Kazmierczak K.M."/>
            <person name="Andrzejewski T.M."/>
            <person name="Davidsen T.M."/>
            <person name="Wayne K.J."/>
            <person name="Tettelin H."/>
            <person name="Glass J.I."/>
            <person name="Rusch D."/>
            <person name="Podicherti R."/>
            <person name="Tsui H.-C.T."/>
            <person name="Winkler M.E."/>
        </authorList>
    </citation>
    <scope>NUCLEOTIDE SEQUENCE</scope>
</reference>
<feature type="non-terminal residue" evidence="1">
    <location>
        <position position="45"/>
    </location>
</feature>
<gene>
    <name evidence="1" type="ORF">METZ01_LOCUS499722</name>
</gene>
<dbReference type="EMBL" id="UINC01219414">
    <property type="protein sequence ID" value="SVE46868.1"/>
    <property type="molecule type" value="Genomic_DNA"/>
</dbReference>
<organism evidence="1">
    <name type="scientific">marine metagenome</name>
    <dbReference type="NCBI Taxonomy" id="408172"/>
    <lineage>
        <taxon>unclassified sequences</taxon>
        <taxon>metagenomes</taxon>
        <taxon>ecological metagenomes</taxon>
    </lineage>
</organism>
<proteinExistence type="predicted"/>
<sequence>MFRSLFLLLFYFCIVFADTFPTAFGECRLEIYSGQVDDIPDLVQL</sequence>
<protein>
    <submittedName>
        <fullName evidence="1">Uncharacterized protein</fullName>
    </submittedName>
</protein>
<evidence type="ECO:0000313" key="1">
    <source>
        <dbReference type="EMBL" id="SVE46868.1"/>
    </source>
</evidence>